<accession>A0A644XJ62</accession>
<evidence type="ECO:0000256" key="1">
    <source>
        <dbReference type="SAM" id="MobiDB-lite"/>
    </source>
</evidence>
<proteinExistence type="predicted"/>
<sequence length="590" mass="62446">MKKYPKFYFLLIALAASSLLLAAPSLAAMGDIQGFTFSGFGPGDILGAGESSAPDGNPDAAFSVSMTGIGALANFSLRSEDGKSTWDTTARNNVAGIHLQDSAGKLLTDSAGSMPITPFLLGASFVLTVHDDGSLARGGKFVLTALFVDGSESSATVEIPPTVKEEPEQAAQVKILSARWSDEGKRDLTGDYEKLAGNGVSDEAIRVVVQGSGKLTGVTVRSIKGDAAEWDTLPGNSAWLVGVTSAEKVLNRKDGSIEADLKGRTTLDLRLTDNGSIKRGRSTFEVSLTFSDGSVVKRTVAAKQGGPSGDAFDGSAAFLGSGNRDLTGRNEKRAGNGKPDLQAELRVETTGTIVAAKIHTISGASGEWDTVPGNGKWLLVLTGADSAILNRPDGSISLAVSGPSVLHLWFEDNGAFSERETRAVVTLTYDDGRVLSRQLQFPSSRGPRKEPENDVHKEEQREIRLSPPRQASSSNYVGKGERPGKSGNRDWVFELQITGKGTIESVSLQGHSSKGMAIWDTMPGNGFPLLGITGKGKGLLNKADGTVSFDVPPHNNLMLFVEDDGFLRRRGQKQFKVTVAWSDGTVTETN</sequence>
<protein>
    <submittedName>
        <fullName evidence="2">Uncharacterized protein</fullName>
    </submittedName>
</protein>
<evidence type="ECO:0000313" key="2">
    <source>
        <dbReference type="EMBL" id="MPM16242.1"/>
    </source>
</evidence>
<organism evidence="2">
    <name type="scientific">bioreactor metagenome</name>
    <dbReference type="NCBI Taxonomy" id="1076179"/>
    <lineage>
        <taxon>unclassified sequences</taxon>
        <taxon>metagenomes</taxon>
        <taxon>ecological metagenomes</taxon>
    </lineage>
</organism>
<feature type="compositionally biased region" description="Basic and acidic residues" evidence="1">
    <location>
        <begin position="479"/>
        <end position="488"/>
    </location>
</feature>
<feature type="region of interest" description="Disordered" evidence="1">
    <location>
        <begin position="438"/>
        <end position="488"/>
    </location>
</feature>
<feature type="compositionally biased region" description="Basic and acidic residues" evidence="1">
    <location>
        <begin position="447"/>
        <end position="464"/>
    </location>
</feature>
<dbReference type="AlphaFoldDB" id="A0A644XJ62"/>
<comment type="caution">
    <text evidence="2">The sequence shown here is derived from an EMBL/GenBank/DDBJ whole genome shotgun (WGS) entry which is preliminary data.</text>
</comment>
<name>A0A644XJ62_9ZZZZ</name>
<reference evidence="2" key="1">
    <citation type="submission" date="2019-08" db="EMBL/GenBank/DDBJ databases">
        <authorList>
            <person name="Kucharzyk K."/>
            <person name="Murdoch R.W."/>
            <person name="Higgins S."/>
            <person name="Loffler F."/>
        </authorList>
    </citation>
    <scope>NUCLEOTIDE SEQUENCE</scope>
</reference>
<dbReference type="EMBL" id="VSSQ01002575">
    <property type="protein sequence ID" value="MPM16242.1"/>
    <property type="molecule type" value="Genomic_DNA"/>
</dbReference>
<gene>
    <name evidence="2" type="ORF">SDC9_62620</name>
</gene>